<dbReference type="InterPro" id="IPR058922">
    <property type="entry name" value="WHD_DRP"/>
</dbReference>
<evidence type="ECO:0000256" key="5">
    <source>
        <dbReference type="ARBA" id="ARBA00022821"/>
    </source>
</evidence>
<evidence type="ECO:0000256" key="1">
    <source>
        <dbReference type="ARBA" id="ARBA00008894"/>
    </source>
</evidence>
<dbReference type="Gramene" id="OE9A059195T7">
    <property type="protein sequence ID" value="OE9A059195C7"/>
    <property type="gene ID" value="OE9A059195"/>
</dbReference>
<evidence type="ECO:0000256" key="6">
    <source>
        <dbReference type="ARBA" id="ARBA00022840"/>
    </source>
</evidence>
<dbReference type="InterPro" id="IPR042197">
    <property type="entry name" value="Apaf_helical"/>
</dbReference>
<dbReference type="InterPro" id="IPR036388">
    <property type="entry name" value="WH-like_DNA-bd_sf"/>
</dbReference>
<keyword evidence="5" id="KW-0611">Plant defense</keyword>
<dbReference type="SUPFAM" id="SSF57889">
    <property type="entry name" value="Cysteine-rich domain"/>
    <property type="match status" value="1"/>
</dbReference>
<dbReference type="GO" id="GO:0005524">
    <property type="term" value="F:ATP binding"/>
    <property type="evidence" value="ECO:0007669"/>
    <property type="project" value="UniProtKB-KW"/>
</dbReference>
<comment type="similarity">
    <text evidence="1">Belongs to the disease resistance NB-LRR family.</text>
</comment>
<dbReference type="FunFam" id="1.10.10.10:FF:000322">
    <property type="entry name" value="Probable disease resistance protein At1g63360"/>
    <property type="match status" value="1"/>
</dbReference>
<dbReference type="Gene3D" id="1.10.10.10">
    <property type="entry name" value="Winged helix-like DNA-binding domain superfamily/Winged helix DNA-binding domain"/>
    <property type="match status" value="1"/>
</dbReference>
<dbReference type="Gramene" id="OE9A059195T1">
    <property type="protein sequence ID" value="OE9A059195C1"/>
    <property type="gene ID" value="OE9A059195"/>
</dbReference>
<dbReference type="SUPFAM" id="SSF52540">
    <property type="entry name" value="P-loop containing nucleoside triphosphate hydrolases"/>
    <property type="match status" value="1"/>
</dbReference>
<dbReference type="Gene3D" id="3.80.10.10">
    <property type="entry name" value="Ribonuclease Inhibitor"/>
    <property type="match status" value="1"/>
</dbReference>
<accession>A0A8S0U9K9</accession>
<proteinExistence type="inferred from homology"/>
<dbReference type="Proteomes" id="UP000594638">
    <property type="component" value="Unassembled WGS sequence"/>
</dbReference>
<dbReference type="OrthoDB" id="912409at2759"/>
<organism evidence="8 9">
    <name type="scientific">Olea europaea subsp. europaea</name>
    <dbReference type="NCBI Taxonomy" id="158383"/>
    <lineage>
        <taxon>Eukaryota</taxon>
        <taxon>Viridiplantae</taxon>
        <taxon>Streptophyta</taxon>
        <taxon>Embryophyta</taxon>
        <taxon>Tracheophyta</taxon>
        <taxon>Spermatophyta</taxon>
        <taxon>Magnoliopsida</taxon>
        <taxon>eudicotyledons</taxon>
        <taxon>Gunneridae</taxon>
        <taxon>Pentapetalae</taxon>
        <taxon>asterids</taxon>
        <taxon>lamiids</taxon>
        <taxon>Lamiales</taxon>
        <taxon>Oleaceae</taxon>
        <taxon>Oleeae</taxon>
        <taxon>Olea</taxon>
    </lineage>
</organism>
<dbReference type="PANTHER" id="PTHR15140">
    <property type="entry name" value="TUBULIN-SPECIFIC CHAPERONE E"/>
    <property type="match status" value="1"/>
</dbReference>
<dbReference type="GO" id="GO:0006952">
    <property type="term" value="P:defense response"/>
    <property type="evidence" value="ECO:0007669"/>
    <property type="project" value="UniProtKB-KW"/>
</dbReference>
<feature type="domain" description="Disease resistance protein winged helix" evidence="7">
    <location>
        <begin position="702"/>
        <end position="773"/>
    </location>
</feature>
<dbReference type="InterPro" id="IPR032675">
    <property type="entry name" value="LRR_dom_sf"/>
</dbReference>
<keyword evidence="3" id="KW-0677">Repeat</keyword>
<evidence type="ECO:0000313" key="8">
    <source>
        <dbReference type="EMBL" id="CAA3014908.1"/>
    </source>
</evidence>
<dbReference type="PANTHER" id="PTHR15140:SF33">
    <property type="entry name" value="LATE BLIGHT RESISTANCE PROTEIN HOMOLOG R1A-3 ISOFORM X1"/>
    <property type="match status" value="1"/>
</dbReference>
<comment type="caution">
    <text evidence="8">The sequence shown here is derived from an EMBL/GenBank/DDBJ whole genome shotgun (WGS) entry which is preliminary data.</text>
</comment>
<dbReference type="Gene3D" id="1.10.8.430">
    <property type="entry name" value="Helical domain of apoptotic protease-activating factors"/>
    <property type="match status" value="1"/>
</dbReference>
<keyword evidence="9" id="KW-1185">Reference proteome</keyword>
<keyword evidence="6" id="KW-0067">ATP-binding</keyword>
<keyword evidence="4" id="KW-0547">Nucleotide-binding</keyword>
<dbReference type="InterPro" id="IPR046349">
    <property type="entry name" value="C1-like_sf"/>
</dbReference>
<protein>
    <submittedName>
        <fullName evidence="8">Late blight resistance homolog R1A-3</fullName>
    </submittedName>
</protein>
<dbReference type="InterPro" id="IPR027417">
    <property type="entry name" value="P-loop_NTPase"/>
</dbReference>
<sequence length="1129" mass="130625">MSKSGDNMLTTGSQIHDCYEHCELKTYAKLFRCDGCKMKGFGERYTCNLCGHVLHKECRFPIFNFSHENFGGSIFKFHYKPFTILGKKNRRVFSKCCDACGKDIRGFNYHCEEDDLDLHPCCRKLEKELVIYGKIFDLETKVSSKCGKCGKRKIYHYDSDPLGWSYVSQCKKYHFHVYCITKMVQESFMKPGDLALENMDLREFSNLVQNSPEGDEKFETFVGQRILVPIVAVYMGNLCFRYDLETYLPDELKISAIWCKISMSPRAYREFFELMMPLLQDLSVVFTIPKQRMSKITPTPHPNEVVIEFIDFLIQLLEEIMRLEPDFIVPVKGSIKNLQTELGFLISFLGDAPLRTEVDVTKNILSDIEVVVNQVGGFLYSLLSTRDDRVLETVRLSLSLSAFLQEFELLKTKIKELCITVPKLPGCVATKSSVMSFFAVDSLLDDLEDLINYKADRIVPVKDQIIMLYEELSLLRSTLNYLVLARHLQLKELAMKTRNLLYEISYVINSVTPVWYPTLRLPQLLEKIHLVKMAIQEKKSNSIDAGIPEEEYPCEQVQPQAKELDNLDDDFVGFEDVKTRIVEQLISGPPKQQIISIVGMPGLGAECWELLQRKVFQTEPCPPELQGIGQHIASRCHGLPMSVIMISSILANMQKKESSWGEIARHLNAHIFDSTNNCVHILKLSYQHLSVHLKPCFLYFGVFEEDEKIPVQKLISLWVAEGFINKETHRSSEDVALDYLVDLINRGLVLVAEERSNGGVKACRIHDLLHDLCLRIAKEENFMGGIENGYSKFEKDESILDMQRLCFPRPFDPYVHSQLGRRVMDLSLPYSYSFIEYSFKYGLGGIENMVHLRYLAVRQNLKLPLIEKLHRLEYLHVKNRDEVEIPDFVLNMKYLKRLHFGGGARFSESSHLRATTDGSFQINNLQSISTLLIHNEMDAKVLGCAPNLRKLKCKLVSQWPFQFPNQLESLNISLMRDSGPDFPLNLKKLTLLKFDLSWEKIRTIGRLPNLEVLKLRDGYFKEKQWDTEEGEFQKLKFFELYRVKIASQYACAEWNPTSDDYPKLERLMLRNCYCLNKIPSNLGYSLTLQKIEVYRCEKSIEESALEIREEQQEMGNEELKVIIFHRQDW</sequence>
<evidence type="ECO:0000259" key="7">
    <source>
        <dbReference type="Pfam" id="PF23559"/>
    </source>
</evidence>
<dbReference type="AlphaFoldDB" id="A0A8S0U9K9"/>
<evidence type="ECO:0000256" key="4">
    <source>
        <dbReference type="ARBA" id="ARBA00022741"/>
    </source>
</evidence>
<dbReference type="EMBL" id="CACTIH010007512">
    <property type="protein sequence ID" value="CAA3014908.1"/>
    <property type="molecule type" value="Genomic_DNA"/>
</dbReference>
<evidence type="ECO:0000313" key="9">
    <source>
        <dbReference type="Proteomes" id="UP000594638"/>
    </source>
</evidence>
<evidence type="ECO:0000256" key="3">
    <source>
        <dbReference type="ARBA" id="ARBA00022737"/>
    </source>
</evidence>
<keyword evidence="2" id="KW-0433">Leucine-rich repeat</keyword>
<dbReference type="Pfam" id="PF23559">
    <property type="entry name" value="WHD_DRP"/>
    <property type="match status" value="1"/>
</dbReference>
<name>A0A8S0U9K9_OLEEU</name>
<dbReference type="GO" id="GO:0043531">
    <property type="term" value="F:ADP binding"/>
    <property type="evidence" value="ECO:0007669"/>
    <property type="project" value="InterPro"/>
</dbReference>
<reference evidence="8 9" key="1">
    <citation type="submission" date="2019-12" db="EMBL/GenBank/DDBJ databases">
        <authorList>
            <person name="Alioto T."/>
            <person name="Alioto T."/>
            <person name="Gomez Garrido J."/>
        </authorList>
    </citation>
    <scope>NUCLEOTIDE SEQUENCE [LARGE SCALE GENOMIC DNA]</scope>
</reference>
<evidence type="ECO:0000256" key="2">
    <source>
        <dbReference type="ARBA" id="ARBA00022614"/>
    </source>
</evidence>
<gene>
    <name evidence="8" type="ORF">OLEA9_A059195</name>
</gene>
<dbReference type="SUPFAM" id="SSF52058">
    <property type="entry name" value="L domain-like"/>
    <property type="match status" value="1"/>
</dbReference>